<dbReference type="AlphaFoldDB" id="A0A6H5IYE6"/>
<accession>A0A6H5IYE6</accession>
<dbReference type="Proteomes" id="UP000479190">
    <property type="component" value="Unassembled WGS sequence"/>
</dbReference>
<name>A0A6H5IYE6_9HYME</name>
<organism evidence="1 2">
    <name type="scientific">Trichogramma brassicae</name>
    <dbReference type="NCBI Taxonomy" id="86971"/>
    <lineage>
        <taxon>Eukaryota</taxon>
        <taxon>Metazoa</taxon>
        <taxon>Ecdysozoa</taxon>
        <taxon>Arthropoda</taxon>
        <taxon>Hexapoda</taxon>
        <taxon>Insecta</taxon>
        <taxon>Pterygota</taxon>
        <taxon>Neoptera</taxon>
        <taxon>Endopterygota</taxon>
        <taxon>Hymenoptera</taxon>
        <taxon>Apocrita</taxon>
        <taxon>Proctotrupomorpha</taxon>
        <taxon>Chalcidoidea</taxon>
        <taxon>Trichogrammatidae</taxon>
        <taxon>Trichogramma</taxon>
    </lineage>
</organism>
<protein>
    <submittedName>
        <fullName evidence="1">Uncharacterized protein</fullName>
    </submittedName>
</protein>
<gene>
    <name evidence="1" type="ORF">TBRA_LOCUS13884</name>
</gene>
<dbReference type="EMBL" id="CADCXV010001172">
    <property type="protein sequence ID" value="CAB0042252.1"/>
    <property type="molecule type" value="Genomic_DNA"/>
</dbReference>
<evidence type="ECO:0000313" key="1">
    <source>
        <dbReference type="EMBL" id="CAB0042252.1"/>
    </source>
</evidence>
<keyword evidence="2" id="KW-1185">Reference proteome</keyword>
<proteinExistence type="predicted"/>
<sequence length="93" mass="10495">MFALHKLCTTYANRPQGNRNVVELMCRCQAQAITTKTKTQGFKHHNKLKAEIGQPANIPFALWKSTANILKIVGWTIFHLHIPNITNVTLIEG</sequence>
<reference evidence="1 2" key="1">
    <citation type="submission" date="2020-02" db="EMBL/GenBank/DDBJ databases">
        <authorList>
            <person name="Ferguson B K."/>
        </authorList>
    </citation>
    <scope>NUCLEOTIDE SEQUENCE [LARGE SCALE GENOMIC DNA]</scope>
</reference>
<evidence type="ECO:0000313" key="2">
    <source>
        <dbReference type="Proteomes" id="UP000479190"/>
    </source>
</evidence>